<sequence>MTVRGASLGSMIKALRAGMLYVMMGRCRSVTFTTASKEFESWALKGVALVRRYLGGDWQGQARPLYYISPRNEVYQPVCIVIVKSLISVQMMEWDAAS</sequence>
<dbReference type="EMBL" id="JAPEIS010000002">
    <property type="protein sequence ID" value="KAJ8069545.1"/>
    <property type="molecule type" value="Genomic_DNA"/>
</dbReference>
<gene>
    <name evidence="1" type="ORF">OCU04_003195</name>
</gene>
<accession>A0A9X0AV65</accession>
<reference evidence="1" key="1">
    <citation type="submission" date="2022-11" db="EMBL/GenBank/DDBJ databases">
        <title>Genome Resource of Sclerotinia nivalis Strain SnTB1, a Plant Pathogen Isolated from American Ginseng.</title>
        <authorList>
            <person name="Fan S."/>
        </authorList>
    </citation>
    <scope>NUCLEOTIDE SEQUENCE</scope>
    <source>
        <strain evidence="1">SnTB1</strain>
    </source>
</reference>
<evidence type="ECO:0000313" key="1">
    <source>
        <dbReference type="EMBL" id="KAJ8069545.1"/>
    </source>
</evidence>
<evidence type="ECO:0000313" key="2">
    <source>
        <dbReference type="Proteomes" id="UP001152300"/>
    </source>
</evidence>
<name>A0A9X0AV65_9HELO</name>
<proteinExistence type="predicted"/>
<dbReference type="AlphaFoldDB" id="A0A9X0AV65"/>
<protein>
    <submittedName>
        <fullName evidence="1">Uncharacterized protein</fullName>
    </submittedName>
</protein>
<keyword evidence="2" id="KW-1185">Reference proteome</keyword>
<comment type="caution">
    <text evidence="1">The sequence shown here is derived from an EMBL/GenBank/DDBJ whole genome shotgun (WGS) entry which is preliminary data.</text>
</comment>
<organism evidence="1 2">
    <name type="scientific">Sclerotinia nivalis</name>
    <dbReference type="NCBI Taxonomy" id="352851"/>
    <lineage>
        <taxon>Eukaryota</taxon>
        <taxon>Fungi</taxon>
        <taxon>Dikarya</taxon>
        <taxon>Ascomycota</taxon>
        <taxon>Pezizomycotina</taxon>
        <taxon>Leotiomycetes</taxon>
        <taxon>Helotiales</taxon>
        <taxon>Sclerotiniaceae</taxon>
        <taxon>Sclerotinia</taxon>
    </lineage>
</organism>
<dbReference type="Proteomes" id="UP001152300">
    <property type="component" value="Unassembled WGS sequence"/>
</dbReference>